<keyword evidence="3" id="KW-1185">Reference proteome</keyword>
<evidence type="ECO:0000313" key="3">
    <source>
        <dbReference type="Proteomes" id="UP000292695"/>
    </source>
</evidence>
<dbReference type="AlphaFoldDB" id="A0A4R0IZZ3"/>
<dbReference type="RefSeq" id="WP_131286785.1">
    <property type="nucleotide sequence ID" value="NZ_SJKA01000003.1"/>
</dbReference>
<keyword evidence="1" id="KW-0732">Signal</keyword>
<dbReference type="InterPro" id="IPR006626">
    <property type="entry name" value="PbH1"/>
</dbReference>
<dbReference type="EMBL" id="SJKA01000003">
    <property type="protein sequence ID" value="TCC37238.1"/>
    <property type="molecule type" value="Genomic_DNA"/>
</dbReference>
<evidence type="ECO:0000256" key="1">
    <source>
        <dbReference type="SAM" id="SignalP"/>
    </source>
</evidence>
<dbReference type="InterPro" id="IPR042302">
    <property type="entry name" value="E1_FCCH_sf"/>
</dbReference>
<gene>
    <name evidence="2" type="ORF">E0H50_11325</name>
</gene>
<accession>A0A4R0IZZ3</accession>
<evidence type="ECO:0008006" key="4">
    <source>
        <dbReference type="Google" id="ProtNLM"/>
    </source>
</evidence>
<dbReference type="Gene3D" id="2.40.30.180">
    <property type="entry name" value="Ubiquitin-activating enzyme E1, FCCH domain"/>
    <property type="match status" value="1"/>
</dbReference>
<name>A0A4R0IZZ3_9ACTN</name>
<reference evidence="2 3" key="1">
    <citation type="submission" date="2019-02" db="EMBL/GenBank/DDBJ databases">
        <title>Kribbella capetownensis sp. nov. and Kribbella speibonae sp. nov., isolated from soil.</title>
        <authorList>
            <person name="Curtis S.M."/>
            <person name="Norton I."/>
            <person name="Everest G.J."/>
            <person name="Meyers P.R."/>
        </authorList>
    </citation>
    <scope>NUCLEOTIDE SEQUENCE [LARGE SCALE GENOMIC DNA]</scope>
    <source>
        <strain evidence="2 3">DSM 27082</strain>
    </source>
</reference>
<dbReference type="Gene3D" id="2.160.20.10">
    <property type="entry name" value="Single-stranded right-handed beta-helix, Pectin lyase-like"/>
    <property type="match status" value="1"/>
</dbReference>
<dbReference type="SUPFAM" id="SSF51126">
    <property type="entry name" value="Pectin lyase-like"/>
    <property type="match status" value="1"/>
</dbReference>
<sequence length="689" mass="71196">MPSDESHPPARLSRRTLSVLGVTGLATAVVAQPAHAAGKKPALTATTGAVGTVADLRTTPGATDGEQLLLLGYTTPGLGGGLVYWDATATDPDDGGMVFAVTGTATGRWKRPRGNELDLSWYGVTGAGTTDDSVRLQNAVNALPAGGTITMGPGTIRLEHTITVKRVPIVFQGAGASDEFTSGTQILLATGSADGFVLSGVHGGGFRDLQMHGTGLTGGAMIRTQQENGVGNYLLSFSDCRFMDGYNGVILRSANTVRFRNCVWNGFSGQQVILLNGQNNVSRADPVEFVQCAVAAGTANPGVDNVVIDGQGGSIKFIATAILFGRHGIWMRNTTTEGLPKFLYFEGGGFENGHGVPVLLEAGAQAQFINTYISADNAEDAVRIGAGFTGTATFANSVIRGCGRHGIDIASTRITVTGCLIGNNGRMAHPSFAQQITGMSQSAAGVRITTAAPHTWETDDRVTLQDVGGATGLNAAWPIAVVDATSFDLVGAALNQPWTSGGVVFRNGSGINLRSTASRIVLTGNAIGGLADGVNRQEYGIVNRSTDVLAASNELTGNNAGSYLAYAAGRFTGNKGVEQTDGRLTLRLSGTVADGLYDFTDLLYVDGRPIRVTRVARAVSAGSCQIRLETNGTPLGGAAVDVTTTAQTTKLATPIPIDGTAAPVRLQVRVTNSTAASGLAVQFGYQVQA</sequence>
<evidence type="ECO:0000313" key="2">
    <source>
        <dbReference type="EMBL" id="TCC37238.1"/>
    </source>
</evidence>
<protein>
    <recommendedName>
        <fullName evidence="4">Right-handed parallel beta-helix repeat-containing protein</fullName>
    </recommendedName>
</protein>
<feature type="signal peptide" evidence="1">
    <location>
        <begin position="1"/>
        <end position="36"/>
    </location>
</feature>
<dbReference type="Proteomes" id="UP000292695">
    <property type="component" value="Unassembled WGS sequence"/>
</dbReference>
<feature type="chain" id="PRO_5020715453" description="Right-handed parallel beta-helix repeat-containing protein" evidence="1">
    <location>
        <begin position="37"/>
        <end position="689"/>
    </location>
</feature>
<dbReference type="OrthoDB" id="3308840at2"/>
<proteinExistence type="predicted"/>
<organism evidence="2 3">
    <name type="scientific">Kribbella sindirgiensis</name>
    <dbReference type="NCBI Taxonomy" id="1124744"/>
    <lineage>
        <taxon>Bacteria</taxon>
        <taxon>Bacillati</taxon>
        <taxon>Actinomycetota</taxon>
        <taxon>Actinomycetes</taxon>
        <taxon>Propionibacteriales</taxon>
        <taxon>Kribbellaceae</taxon>
        <taxon>Kribbella</taxon>
    </lineage>
</organism>
<dbReference type="InterPro" id="IPR012334">
    <property type="entry name" value="Pectin_lyas_fold"/>
</dbReference>
<comment type="caution">
    <text evidence="2">The sequence shown here is derived from an EMBL/GenBank/DDBJ whole genome shotgun (WGS) entry which is preliminary data.</text>
</comment>
<dbReference type="SMART" id="SM00710">
    <property type="entry name" value="PbH1"/>
    <property type="match status" value="3"/>
</dbReference>
<dbReference type="InterPro" id="IPR011050">
    <property type="entry name" value="Pectin_lyase_fold/virulence"/>
</dbReference>